<protein>
    <recommendedName>
        <fullName evidence="2">Antitoxin</fullName>
    </recommendedName>
</protein>
<dbReference type="InterPro" id="IPR006442">
    <property type="entry name" value="Antitoxin_Phd/YefM"/>
</dbReference>
<dbReference type="EMBL" id="CP000860">
    <property type="protein sequence ID" value="ACA60171.1"/>
    <property type="molecule type" value="Genomic_DNA"/>
</dbReference>
<reference evidence="4" key="1">
    <citation type="submission" date="2007-10" db="EMBL/GenBank/DDBJ databases">
        <title>Complete sequence of chromosome of Desulforudis audaxviator MP104C.</title>
        <authorList>
            <person name="Copeland A."/>
            <person name="Lucas S."/>
            <person name="Lapidus A."/>
            <person name="Barry K."/>
            <person name="Glavina del Rio T."/>
            <person name="Dalin E."/>
            <person name="Tice H."/>
            <person name="Bruce D."/>
            <person name="Pitluck S."/>
            <person name="Lowry S.R."/>
            <person name="Larimer F."/>
            <person name="Land M.L."/>
            <person name="Hauser L."/>
            <person name="Kyrpides N."/>
            <person name="Ivanova N.N."/>
            <person name="Richardson P."/>
        </authorList>
    </citation>
    <scope>NUCLEOTIDE SEQUENCE [LARGE SCALE GENOMIC DNA]</scope>
    <source>
        <strain evidence="4">MP104C</strain>
    </source>
</reference>
<organism evidence="3 4">
    <name type="scientific">Desulforudis audaxviator (strain MP104C)</name>
    <dbReference type="NCBI Taxonomy" id="477974"/>
    <lineage>
        <taxon>Bacteria</taxon>
        <taxon>Bacillati</taxon>
        <taxon>Bacillota</taxon>
        <taxon>Clostridia</taxon>
        <taxon>Thermoanaerobacterales</taxon>
        <taxon>Candidatus Desulforudaceae</taxon>
        <taxon>Candidatus Desulforudis</taxon>
    </lineage>
</organism>
<dbReference type="KEGG" id="dau:Daud_1670"/>
<comment type="similarity">
    <text evidence="1 2">Belongs to the phD/YefM antitoxin family.</text>
</comment>
<dbReference type="InterPro" id="IPR051416">
    <property type="entry name" value="phD-YefM_TA_antitoxins"/>
</dbReference>
<accession>B1I5A2</accession>
<dbReference type="RefSeq" id="WP_012302752.1">
    <property type="nucleotide sequence ID" value="NC_010424.1"/>
</dbReference>
<dbReference type="NCBIfam" id="TIGR01552">
    <property type="entry name" value="phd_fam"/>
    <property type="match status" value="1"/>
</dbReference>
<dbReference type="Gene3D" id="3.40.1620.10">
    <property type="entry name" value="YefM-like domain"/>
    <property type="match status" value="1"/>
</dbReference>
<dbReference type="PANTHER" id="PTHR35377:SF8">
    <property type="entry name" value="ANTITOXIN VAPB22"/>
    <property type="match status" value="1"/>
</dbReference>
<dbReference type="PANTHER" id="PTHR35377">
    <property type="entry name" value="ANTITOXIN VAPB49-RELATED-RELATED"/>
    <property type="match status" value="1"/>
</dbReference>
<evidence type="ECO:0000256" key="1">
    <source>
        <dbReference type="ARBA" id="ARBA00009981"/>
    </source>
</evidence>
<evidence type="ECO:0000256" key="2">
    <source>
        <dbReference type="RuleBase" id="RU362080"/>
    </source>
</evidence>
<dbReference type="AlphaFoldDB" id="B1I5A2"/>
<dbReference type="InterPro" id="IPR036165">
    <property type="entry name" value="YefM-like_sf"/>
</dbReference>
<evidence type="ECO:0000313" key="4">
    <source>
        <dbReference type="Proteomes" id="UP000008544"/>
    </source>
</evidence>
<keyword evidence="4" id="KW-1185">Reference proteome</keyword>
<proteinExistence type="inferred from homology"/>
<dbReference type="Pfam" id="PF02604">
    <property type="entry name" value="PhdYeFM_antitox"/>
    <property type="match status" value="1"/>
</dbReference>
<name>B1I5A2_DESAP</name>
<dbReference type="HOGENOM" id="CLU_163140_7_0_9"/>
<comment type="function">
    <text evidence="2">Antitoxin component of a type II toxin-antitoxin (TA) system.</text>
</comment>
<dbReference type="eggNOG" id="COG4118">
    <property type="taxonomic scope" value="Bacteria"/>
</dbReference>
<dbReference type="Proteomes" id="UP000008544">
    <property type="component" value="Chromosome"/>
</dbReference>
<dbReference type="STRING" id="477974.Daud_1670"/>
<dbReference type="OrthoDB" id="9800503at2"/>
<evidence type="ECO:0000313" key="3">
    <source>
        <dbReference type="EMBL" id="ACA60171.1"/>
    </source>
</evidence>
<sequence length="80" mass="9012">MRKVGSYEAKTHLPELLKRVARGERIAIMKHGTPVAMLVPVGSRGKSDIHTVIRDMLEFRKGRALGELSLRGLIEEGRKY</sequence>
<reference evidence="3 4" key="2">
    <citation type="journal article" date="2008" name="Science">
        <title>Environmental genomics reveals a single-species ecosystem deep within Earth.</title>
        <authorList>
            <person name="Chivian D."/>
            <person name="Brodie E.L."/>
            <person name="Alm E.J."/>
            <person name="Culley D.E."/>
            <person name="Dehal P.S."/>
            <person name="Desantis T.Z."/>
            <person name="Gihring T.M."/>
            <person name="Lapidus A."/>
            <person name="Lin L.H."/>
            <person name="Lowry S.R."/>
            <person name="Moser D.P."/>
            <person name="Richardson P.M."/>
            <person name="Southam G."/>
            <person name="Wanger G."/>
            <person name="Pratt L.M."/>
            <person name="Andersen G.L."/>
            <person name="Hazen T.C."/>
            <person name="Brockman F.J."/>
            <person name="Arkin A.P."/>
            <person name="Onstott T.C."/>
        </authorList>
    </citation>
    <scope>NUCLEOTIDE SEQUENCE [LARGE SCALE GENOMIC DNA]</scope>
    <source>
        <strain evidence="3 4">MP104C</strain>
    </source>
</reference>
<gene>
    <name evidence="3" type="ordered locus">Daud_1670</name>
</gene>
<dbReference type="SUPFAM" id="SSF143120">
    <property type="entry name" value="YefM-like"/>
    <property type="match status" value="1"/>
</dbReference>